<name>A0A5E4QW33_9NEOP</name>
<gene>
    <name evidence="3" type="ORF">LSINAPIS_LOCUS12756</name>
</gene>
<protein>
    <submittedName>
        <fullName evidence="3">Uncharacterized protein</fullName>
    </submittedName>
</protein>
<evidence type="ECO:0000256" key="1">
    <source>
        <dbReference type="SAM" id="Coils"/>
    </source>
</evidence>
<organism evidence="3 4">
    <name type="scientific">Leptidea sinapis</name>
    <dbReference type="NCBI Taxonomy" id="189913"/>
    <lineage>
        <taxon>Eukaryota</taxon>
        <taxon>Metazoa</taxon>
        <taxon>Ecdysozoa</taxon>
        <taxon>Arthropoda</taxon>
        <taxon>Hexapoda</taxon>
        <taxon>Insecta</taxon>
        <taxon>Pterygota</taxon>
        <taxon>Neoptera</taxon>
        <taxon>Endopterygota</taxon>
        <taxon>Lepidoptera</taxon>
        <taxon>Glossata</taxon>
        <taxon>Ditrysia</taxon>
        <taxon>Papilionoidea</taxon>
        <taxon>Pieridae</taxon>
        <taxon>Dismorphiinae</taxon>
        <taxon>Leptidea</taxon>
    </lineage>
</organism>
<keyword evidence="1" id="KW-0175">Coiled coil</keyword>
<proteinExistence type="predicted"/>
<evidence type="ECO:0000313" key="4">
    <source>
        <dbReference type="Proteomes" id="UP000324832"/>
    </source>
</evidence>
<dbReference type="AlphaFoldDB" id="A0A5E4QW33"/>
<feature type="coiled-coil region" evidence="1">
    <location>
        <begin position="251"/>
        <end position="285"/>
    </location>
</feature>
<accession>A0A5E4QW33</accession>
<reference evidence="3 4" key="1">
    <citation type="submission" date="2017-07" db="EMBL/GenBank/DDBJ databases">
        <authorList>
            <person name="Talla V."/>
            <person name="Backstrom N."/>
        </authorList>
    </citation>
    <scope>NUCLEOTIDE SEQUENCE [LARGE SCALE GENOMIC DNA]</scope>
</reference>
<keyword evidence="4" id="KW-1185">Reference proteome</keyword>
<feature type="compositionally biased region" description="Basic and acidic residues" evidence="2">
    <location>
        <begin position="193"/>
        <end position="233"/>
    </location>
</feature>
<sequence>MLAALLYHTGLKEHALATAITEMEKGEVKLSPAMSEIVKAVQQSKWTLMRTRQQLSRGYKEVCAAPLERARFLLHDVRAAISPAVSALESRPPSRRPPTAKKMFRKVMKMSKSPTFYKCIDTTTKELRNRQNSFSKSMMKATGSLLQGDALLIKSTIASQSSKTVEEMPSIIEPICDATKKFKSKINIKPKEKPHYKDLKNAINSDDMRNEGKDVKENEKGATSDKDIDDKTPTNELSISSINDFTDNSVLKESMESEKQVKSLADDLKNELILANEEKDDDSSERNKFVNAWVSRLACEEKDLYWMLEDVTSEQRSLITAIIDFVMTEETCDIDILKRAMYCQVQRAEMRRNGYSIINSIINSSQTMSDSIKYAAFSGVMGARYADSVPHIQLHPVMPLTKPLQGIESVIPYLKYMVLLEKSKLMDFILIELKARVLEGEQIQPLPLKMSANYGAHALLNRPSRASGGLEWRRTVSAQLTALAGRGWLETHAADPALACPAHSAADEEELAGALGVVGGMEWRIRIGQRVSVGSPPRHAVVTQFSSRAKITLVHDDNTMTKTELTNVENIECEKLSHPLGGASTGVCGESALRVCAALLGAGPVTSPLHQHHLPAEVDVYGLRRQQMELLTLCAVRGLLTTRTRLRKVLMQPPDNVARDDKEYESSPEMPLIDRSNVMQMSMGPSTSTASLSRKDLNTWANSAQVQQVIEMGFSRHAVYSAIRTLGM</sequence>
<evidence type="ECO:0000256" key="2">
    <source>
        <dbReference type="SAM" id="MobiDB-lite"/>
    </source>
</evidence>
<dbReference type="Proteomes" id="UP000324832">
    <property type="component" value="Unassembled WGS sequence"/>
</dbReference>
<evidence type="ECO:0000313" key="3">
    <source>
        <dbReference type="EMBL" id="VVD02571.1"/>
    </source>
</evidence>
<dbReference type="EMBL" id="FZQP02006144">
    <property type="protein sequence ID" value="VVD02571.1"/>
    <property type="molecule type" value="Genomic_DNA"/>
</dbReference>
<feature type="region of interest" description="Disordered" evidence="2">
    <location>
        <begin position="193"/>
        <end position="236"/>
    </location>
</feature>